<keyword evidence="1" id="KW-0472">Membrane</keyword>
<sequence>MLFMFIIDIILYALLPVYNKVAPSIGGLPFFYTYQIVMLIVSSVLFLIPSLGDKR</sequence>
<organism evidence="2 3">
    <name type="scientific">Sulfuracidifex metallicus DSM 6482 = JCM 9184</name>
    <dbReference type="NCBI Taxonomy" id="523847"/>
    <lineage>
        <taxon>Archaea</taxon>
        <taxon>Thermoproteota</taxon>
        <taxon>Thermoprotei</taxon>
        <taxon>Sulfolobales</taxon>
        <taxon>Sulfolobaceae</taxon>
        <taxon>Sulfuracidifex</taxon>
    </lineage>
</organism>
<keyword evidence="3" id="KW-1185">Reference proteome</keyword>
<comment type="caution">
    <text evidence="2">The sequence shown here is derived from an EMBL/GenBank/DDBJ whole genome shotgun (WGS) entry which is preliminary data.</text>
</comment>
<name>A0A6A9QUQ8_SULME</name>
<dbReference type="OrthoDB" id="8235at2157"/>
<evidence type="ECO:0000256" key="1">
    <source>
        <dbReference type="SAM" id="Phobius"/>
    </source>
</evidence>
<dbReference type="AlphaFoldDB" id="A0A6A9QUQ8"/>
<keyword evidence="1" id="KW-1133">Transmembrane helix</keyword>
<proteinExistence type="predicted"/>
<dbReference type="InterPro" id="IPR021741">
    <property type="entry name" value="DUF3311"/>
</dbReference>
<feature type="transmembrane region" description="Helical" evidence="1">
    <location>
        <begin position="29"/>
        <end position="48"/>
    </location>
</feature>
<protein>
    <submittedName>
        <fullName evidence="2">DUF3311 domain-containing protein</fullName>
    </submittedName>
</protein>
<evidence type="ECO:0000313" key="2">
    <source>
        <dbReference type="EMBL" id="MUN29553.1"/>
    </source>
</evidence>
<evidence type="ECO:0000313" key="3">
    <source>
        <dbReference type="Proteomes" id="UP000470772"/>
    </source>
</evidence>
<dbReference type="EMBL" id="WGGD01000005">
    <property type="protein sequence ID" value="MUN29553.1"/>
    <property type="molecule type" value="Genomic_DNA"/>
</dbReference>
<dbReference type="Proteomes" id="UP000470772">
    <property type="component" value="Unassembled WGS sequence"/>
</dbReference>
<dbReference type="Pfam" id="PF11755">
    <property type="entry name" value="DUF3311"/>
    <property type="match status" value="1"/>
</dbReference>
<gene>
    <name evidence="2" type="ORF">GC250_08905</name>
</gene>
<keyword evidence="1" id="KW-0812">Transmembrane</keyword>
<accession>A0A6A9QUQ8</accession>
<reference evidence="2 3" key="1">
    <citation type="submission" date="2019-10" db="EMBL/GenBank/DDBJ databases">
        <title>Sequencing and Assembly of Multiple Reported Metal-Biooxidizing Members of the Extremely Thermoacidophilic Archaeal Family Sulfolobaceae.</title>
        <authorList>
            <person name="Counts J.A."/>
            <person name="Kelly R.M."/>
        </authorList>
    </citation>
    <scope>NUCLEOTIDE SEQUENCE [LARGE SCALE GENOMIC DNA]</scope>
    <source>
        <strain evidence="2 3">DSM 6482</strain>
    </source>
</reference>